<feature type="non-terminal residue" evidence="2">
    <location>
        <position position="1"/>
    </location>
</feature>
<evidence type="ECO:0000313" key="3">
    <source>
        <dbReference type="Proteomes" id="UP001168823"/>
    </source>
</evidence>
<dbReference type="Proteomes" id="UP001168823">
    <property type="component" value="Unassembled WGS sequence"/>
</dbReference>
<reference evidence="2" key="1">
    <citation type="submission" date="2023-07" db="EMBL/GenBank/DDBJ databases">
        <title>Mycolicibacterium sp. nov., a novel bacterial species.</title>
        <authorList>
            <person name="Cao Y."/>
        </authorList>
    </citation>
    <scope>NUCLEOTIDE SEQUENCE</scope>
    <source>
        <strain evidence="2">KC 300</strain>
    </source>
</reference>
<evidence type="ECO:0000256" key="1">
    <source>
        <dbReference type="SAM" id="MobiDB-lite"/>
    </source>
</evidence>
<accession>A0ABT8UKW2</accession>
<proteinExistence type="predicted"/>
<feature type="region of interest" description="Disordered" evidence="1">
    <location>
        <begin position="1"/>
        <end position="175"/>
    </location>
</feature>
<protein>
    <recommendedName>
        <fullName evidence="4">Histidine kinase</fullName>
    </recommendedName>
</protein>
<feature type="compositionally biased region" description="Pro residues" evidence="1">
    <location>
        <begin position="73"/>
        <end position="82"/>
    </location>
</feature>
<feature type="compositionally biased region" description="Basic and acidic residues" evidence="1">
    <location>
        <begin position="142"/>
        <end position="157"/>
    </location>
</feature>
<organism evidence="2 3">
    <name type="scientific">Mycolicibacterium arseniciresistens</name>
    <dbReference type="NCBI Taxonomy" id="3062257"/>
    <lineage>
        <taxon>Bacteria</taxon>
        <taxon>Bacillati</taxon>
        <taxon>Actinomycetota</taxon>
        <taxon>Actinomycetes</taxon>
        <taxon>Mycobacteriales</taxon>
        <taxon>Mycobacteriaceae</taxon>
        <taxon>Mycolicibacterium</taxon>
    </lineage>
</organism>
<dbReference type="EMBL" id="JAUMSQ010000099">
    <property type="protein sequence ID" value="MDO3637003.1"/>
    <property type="molecule type" value="Genomic_DNA"/>
</dbReference>
<keyword evidence="3" id="KW-1185">Reference proteome</keyword>
<comment type="caution">
    <text evidence="2">The sequence shown here is derived from an EMBL/GenBank/DDBJ whole genome shotgun (WGS) entry which is preliminary data.</text>
</comment>
<name>A0ABT8UKW2_9MYCO</name>
<gene>
    <name evidence="2" type="ORF">Q2100_14730</name>
</gene>
<feature type="compositionally biased region" description="Polar residues" evidence="1">
    <location>
        <begin position="109"/>
        <end position="141"/>
    </location>
</feature>
<evidence type="ECO:0008006" key="4">
    <source>
        <dbReference type="Google" id="ProtNLM"/>
    </source>
</evidence>
<evidence type="ECO:0000313" key="2">
    <source>
        <dbReference type="EMBL" id="MDO3637003.1"/>
    </source>
</evidence>
<sequence length="175" mass="18785">RIPTRGAAPAAPHEEPPTTRFSAAKNAVRGAIGNAPTQRVPRATPPAQQREEREIESWLGELRGRPAGGAEPGQPPRPPQPSADPTRAMRPGGPRVGNGTPRTADEGNEPTTAIPTPRQRQQPKNPDATTAIPTPRTQDPASTEKIDTRESDDEQQRRRGGGMSAADLLRREGRL</sequence>